<dbReference type="AlphaFoldDB" id="A0A1L9VGC4"/>
<dbReference type="STRING" id="1160497.A0A1L9VGC4"/>
<evidence type="ECO:0000313" key="1">
    <source>
        <dbReference type="EMBL" id="OJJ82954.1"/>
    </source>
</evidence>
<sequence length="639" mass="71020">EASIDSGADQDDGLEFLLNPAKYYGKLEELEVDTALECGIDRIFYHPPGEPEPYSTISECIQALSRCVDAFLNLQKEGFCERVFTILAEDPSRQDVAKAVHVSLENIKTLVSLRMFCLSYGKLQRRQKDEDKRSVPQLAPRELLPSLRFLCKVLSVGLVSFAGSHVCRFDINLRDESVETIPVGFGLKFTLRKLACLDEFIGGPAWILGKHDSTASPETGIKVSLTVQDFQQLWGPIWLLGGIPFEAPRQQNLLLSTSTRILIGTTSDAGNFGFAVNDECRSQIDSIQQRIAGQLEFPGACKAHYVRDGWTMNFSGGQYVTGGISRSWKRMPARTYKSAFIEYCTKPDAEVTPLLKLQIGLEISACTWNARRISLWDALCLSQTKRANAKASMATSPTSCEHSIADCISSCWDKENNSRGERANAFGDGPIDQQVLSDYDAWRRITKSILALQHTGIDHKGSLQAWWPFINTPQTYRMTPNEVNNWFRVVEDSPITATFAVISKRCLELREQGIARQYSTPCRNGHVRFAQTGLLTRIMLDPLLLSARNGKKKQRDDLPAEEETVGLVQGTKVVVGEAHLTVESGSKGDQRAVIASVSTNPVYKLGARVRLLAEGKILRAREQVNDEITTGASFPVIVY</sequence>
<reference evidence="2" key="1">
    <citation type="journal article" date="2017" name="Genome Biol.">
        <title>Comparative genomics reveals high biological diversity and specific adaptations in the industrially and medically important fungal genus Aspergillus.</title>
        <authorList>
            <person name="de Vries R.P."/>
            <person name="Riley R."/>
            <person name="Wiebenga A."/>
            <person name="Aguilar-Osorio G."/>
            <person name="Amillis S."/>
            <person name="Uchima C.A."/>
            <person name="Anderluh G."/>
            <person name="Asadollahi M."/>
            <person name="Askin M."/>
            <person name="Barry K."/>
            <person name="Battaglia E."/>
            <person name="Bayram O."/>
            <person name="Benocci T."/>
            <person name="Braus-Stromeyer S.A."/>
            <person name="Caldana C."/>
            <person name="Canovas D."/>
            <person name="Cerqueira G.C."/>
            <person name="Chen F."/>
            <person name="Chen W."/>
            <person name="Choi C."/>
            <person name="Clum A."/>
            <person name="Dos Santos R.A."/>
            <person name="Damasio A.R."/>
            <person name="Diallinas G."/>
            <person name="Emri T."/>
            <person name="Fekete E."/>
            <person name="Flipphi M."/>
            <person name="Freyberg S."/>
            <person name="Gallo A."/>
            <person name="Gournas C."/>
            <person name="Habgood R."/>
            <person name="Hainaut M."/>
            <person name="Harispe M.L."/>
            <person name="Henrissat B."/>
            <person name="Hilden K.S."/>
            <person name="Hope R."/>
            <person name="Hossain A."/>
            <person name="Karabika E."/>
            <person name="Karaffa L."/>
            <person name="Karanyi Z."/>
            <person name="Krasevec N."/>
            <person name="Kuo A."/>
            <person name="Kusch H."/>
            <person name="LaButti K."/>
            <person name="Lagendijk E.L."/>
            <person name="Lapidus A."/>
            <person name="Levasseur A."/>
            <person name="Lindquist E."/>
            <person name="Lipzen A."/>
            <person name="Logrieco A.F."/>
            <person name="MacCabe A."/>
            <person name="Maekelae M.R."/>
            <person name="Malavazi I."/>
            <person name="Melin P."/>
            <person name="Meyer V."/>
            <person name="Mielnichuk N."/>
            <person name="Miskei M."/>
            <person name="Molnar A.P."/>
            <person name="Mule G."/>
            <person name="Ngan C.Y."/>
            <person name="Orejas M."/>
            <person name="Orosz E."/>
            <person name="Ouedraogo J.P."/>
            <person name="Overkamp K.M."/>
            <person name="Park H.-S."/>
            <person name="Perrone G."/>
            <person name="Piumi F."/>
            <person name="Punt P.J."/>
            <person name="Ram A.F."/>
            <person name="Ramon A."/>
            <person name="Rauscher S."/>
            <person name="Record E."/>
            <person name="Riano-Pachon D.M."/>
            <person name="Robert V."/>
            <person name="Roehrig J."/>
            <person name="Ruller R."/>
            <person name="Salamov A."/>
            <person name="Salih N.S."/>
            <person name="Samson R.A."/>
            <person name="Sandor E."/>
            <person name="Sanguinetti M."/>
            <person name="Schuetze T."/>
            <person name="Sepcic K."/>
            <person name="Shelest E."/>
            <person name="Sherlock G."/>
            <person name="Sophianopoulou V."/>
            <person name="Squina F.M."/>
            <person name="Sun H."/>
            <person name="Susca A."/>
            <person name="Todd R.B."/>
            <person name="Tsang A."/>
            <person name="Unkles S.E."/>
            <person name="van de Wiele N."/>
            <person name="van Rossen-Uffink D."/>
            <person name="Oliveira J.V."/>
            <person name="Vesth T.C."/>
            <person name="Visser J."/>
            <person name="Yu J.-H."/>
            <person name="Zhou M."/>
            <person name="Andersen M.R."/>
            <person name="Archer D.B."/>
            <person name="Baker S.E."/>
            <person name="Benoit I."/>
            <person name="Brakhage A.A."/>
            <person name="Braus G.H."/>
            <person name="Fischer R."/>
            <person name="Frisvad J.C."/>
            <person name="Goldman G.H."/>
            <person name="Houbraken J."/>
            <person name="Oakley B."/>
            <person name="Pocsi I."/>
            <person name="Scazzocchio C."/>
            <person name="Seiboth B."/>
            <person name="vanKuyk P.A."/>
            <person name="Wortman J."/>
            <person name="Dyer P.S."/>
            <person name="Grigoriev I.V."/>
        </authorList>
    </citation>
    <scope>NUCLEOTIDE SEQUENCE [LARGE SCALE GENOMIC DNA]</scope>
    <source>
        <strain evidence="2">CBS 516.65</strain>
    </source>
</reference>
<dbReference type="OrthoDB" id="4508400at2759"/>
<evidence type="ECO:0000313" key="2">
    <source>
        <dbReference type="Proteomes" id="UP000184300"/>
    </source>
</evidence>
<dbReference type="EMBL" id="KV878900">
    <property type="protein sequence ID" value="OJJ82954.1"/>
    <property type="molecule type" value="Genomic_DNA"/>
</dbReference>
<dbReference type="GeneID" id="34457086"/>
<accession>A0A1L9VGC4</accession>
<name>A0A1L9VGC4_ASPGL</name>
<protein>
    <submittedName>
        <fullName evidence="1">Uncharacterized protein</fullName>
    </submittedName>
</protein>
<dbReference type="VEuPathDB" id="FungiDB:ASPGLDRAFT_128724"/>
<dbReference type="RefSeq" id="XP_022399652.1">
    <property type="nucleotide sequence ID" value="XM_022540825.1"/>
</dbReference>
<dbReference type="Proteomes" id="UP000184300">
    <property type="component" value="Unassembled WGS sequence"/>
</dbReference>
<organism evidence="1 2">
    <name type="scientific">Aspergillus glaucus CBS 516.65</name>
    <dbReference type="NCBI Taxonomy" id="1160497"/>
    <lineage>
        <taxon>Eukaryota</taxon>
        <taxon>Fungi</taxon>
        <taxon>Dikarya</taxon>
        <taxon>Ascomycota</taxon>
        <taxon>Pezizomycotina</taxon>
        <taxon>Eurotiomycetes</taxon>
        <taxon>Eurotiomycetidae</taxon>
        <taxon>Eurotiales</taxon>
        <taxon>Aspergillaceae</taxon>
        <taxon>Aspergillus</taxon>
        <taxon>Aspergillus subgen. Aspergillus</taxon>
    </lineage>
</organism>
<gene>
    <name evidence="1" type="ORF">ASPGLDRAFT_128724</name>
</gene>
<keyword evidence="2" id="KW-1185">Reference proteome</keyword>
<proteinExistence type="predicted"/>
<feature type="non-terminal residue" evidence="1">
    <location>
        <position position="1"/>
    </location>
</feature>